<organism evidence="1 2">
    <name type="scientific">Acorus gramineus</name>
    <name type="common">Dwarf sweet flag</name>
    <dbReference type="NCBI Taxonomy" id="55184"/>
    <lineage>
        <taxon>Eukaryota</taxon>
        <taxon>Viridiplantae</taxon>
        <taxon>Streptophyta</taxon>
        <taxon>Embryophyta</taxon>
        <taxon>Tracheophyta</taxon>
        <taxon>Spermatophyta</taxon>
        <taxon>Magnoliopsida</taxon>
        <taxon>Liliopsida</taxon>
        <taxon>Acoraceae</taxon>
        <taxon>Acorus</taxon>
    </lineage>
</organism>
<name>A0AAV9ARR0_ACOGR</name>
<evidence type="ECO:0000313" key="2">
    <source>
        <dbReference type="Proteomes" id="UP001179952"/>
    </source>
</evidence>
<accession>A0AAV9ARR0</accession>
<reference evidence="1" key="2">
    <citation type="submission" date="2023-06" db="EMBL/GenBank/DDBJ databases">
        <authorList>
            <person name="Ma L."/>
            <person name="Liu K.-W."/>
            <person name="Li Z."/>
            <person name="Hsiao Y.-Y."/>
            <person name="Qi Y."/>
            <person name="Fu T."/>
            <person name="Tang G."/>
            <person name="Zhang D."/>
            <person name="Sun W.-H."/>
            <person name="Liu D.-K."/>
            <person name="Li Y."/>
            <person name="Chen G.-Z."/>
            <person name="Liu X.-D."/>
            <person name="Liao X.-Y."/>
            <person name="Jiang Y.-T."/>
            <person name="Yu X."/>
            <person name="Hao Y."/>
            <person name="Huang J."/>
            <person name="Zhao X.-W."/>
            <person name="Ke S."/>
            <person name="Chen Y.-Y."/>
            <person name="Wu W.-L."/>
            <person name="Hsu J.-L."/>
            <person name="Lin Y.-F."/>
            <person name="Huang M.-D."/>
            <person name="Li C.-Y."/>
            <person name="Huang L."/>
            <person name="Wang Z.-W."/>
            <person name="Zhao X."/>
            <person name="Zhong W.-Y."/>
            <person name="Peng D.-H."/>
            <person name="Ahmad S."/>
            <person name="Lan S."/>
            <person name="Zhang J.-S."/>
            <person name="Tsai W.-C."/>
            <person name="Van De Peer Y."/>
            <person name="Liu Z.-J."/>
        </authorList>
    </citation>
    <scope>NUCLEOTIDE SEQUENCE</scope>
    <source>
        <strain evidence="1">SCP</strain>
        <tissue evidence="1">Leaves</tissue>
    </source>
</reference>
<dbReference type="InterPro" id="IPR050773">
    <property type="entry name" value="CbxX/CfxQ_RuBisCO_ESX"/>
</dbReference>
<dbReference type="Gene3D" id="1.10.8.60">
    <property type="match status" value="1"/>
</dbReference>
<evidence type="ECO:0000313" key="1">
    <source>
        <dbReference type="EMBL" id="KAK1266847.1"/>
    </source>
</evidence>
<gene>
    <name evidence="1" type="ORF">QJS04_geneDACA019360</name>
</gene>
<dbReference type="PANTHER" id="PTHR43392">
    <property type="entry name" value="AAA-TYPE ATPASE FAMILY PROTEIN / ANKYRIN REPEAT FAMILY PROTEIN"/>
    <property type="match status" value="1"/>
</dbReference>
<keyword evidence="2" id="KW-1185">Reference proteome</keyword>
<dbReference type="GO" id="GO:0016887">
    <property type="term" value="F:ATP hydrolysis activity"/>
    <property type="evidence" value="ECO:0007669"/>
    <property type="project" value="TreeGrafter"/>
</dbReference>
<dbReference type="Proteomes" id="UP001179952">
    <property type="component" value="Unassembled WGS sequence"/>
</dbReference>
<comment type="caution">
    <text evidence="1">The sequence shown here is derived from an EMBL/GenBank/DDBJ whole genome shotgun (WGS) entry which is preliminary data.</text>
</comment>
<sequence length="111" mass="12636">MQRRITKTFHFSDFSPTELAEILHLKMRNQEEKSSVYGLKLHPSCSVPAIAEAIERETTVEMQKEMNGGLVDELLVNAQDNLNLRLDMDCSDTESLITITMRDLEVGLQLI</sequence>
<dbReference type="PANTHER" id="PTHR43392:SF2">
    <property type="entry name" value="AAA-TYPE ATPASE FAMILY PROTEIN _ ANKYRIN REPEAT FAMILY PROTEIN"/>
    <property type="match status" value="1"/>
</dbReference>
<protein>
    <submittedName>
        <fullName evidence="1">Uncharacterized protein</fullName>
    </submittedName>
</protein>
<proteinExistence type="predicted"/>
<dbReference type="AlphaFoldDB" id="A0AAV9ARR0"/>
<dbReference type="EMBL" id="JAUJYN010000007">
    <property type="protein sequence ID" value="KAK1266847.1"/>
    <property type="molecule type" value="Genomic_DNA"/>
</dbReference>
<reference evidence="1" key="1">
    <citation type="journal article" date="2023" name="Nat. Commun.">
        <title>Diploid and tetraploid genomes of Acorus and the evolution of monocots.</title>
        <authorList>
            <person name="Ma L."/>
            <person name="Liu K.W."/>
            <person name="Li Z."/>
            <person name="Hsiao Y.Y."/>
            <person name="Qi Y."/>
            <person name="Fu T."/>
            <person name="Tang G.D."/>
            <person name="Zhang D."/>
            <person name="Sun W.H."/>
            <person name="Liu D.K."/>
            <person name="Li Y."/>
            <person name="Chen G.Z."/>
            <person name="Liu X.D."/>
            <person name="Liao X.Y."/>
            <person name="Jiang Y.T."/>
            <person name="Yu X."/>
            <person name="Hao Y."/>
            <person name="Huang J."/>
            <person name="Zhao X.W."/>
            <person name="Ke S."/>
            <person name="Chen Y.Y."/>
            <person name="Wu W.L."/>
            <person name="Hsu J.L."/>
            <person name="Lin Y.F."/>
            <person name="Huang M.D."/>
            <person name="Li C.Y."/>
            <person name="Huang L."/>
            <person name="Wang Z.W."/>
            <person name="Zhao X."/>
            <person name="Zhong W.Y."/>
            <person name="Peng D.H."/>
            <person name="Ahmad S."/>
            <person name="Lan S."/>
            <person name="Zhang J.S."/>
            <person name="Tsai W.C."/>
            <person name="Van de Peer Y."/>
            <person name="Liu Z.J."/>
        </authorList>
    </citation>
    <scope>NUCLEOTIDE SEQUENCE</scope>
    <source>
        <strain evidence="1">SCP</strain>
    </source>
</reference>